<reference evidence="2 3" key="1">
    <citation type="journal article" date="2015" name="Biotechnol. Biofuels">
        <title>Enhanced degradation of softwood versus hardwood by the white-rot fungus Pycnoporus coccineus.</title>
        <authorList>
            <person name="Couturier M."/>
            <person name="Navarro D."/>
            <person name="Chevret D."/>
            <person name="Henrissat B."/>
            <person name="Piumi F."/>
            <person name="Ruiz-Duenas F.J."/>
            <person name="Martinez A.T."/>
            <person name="Grigoriev I.V."/>
            <person name="Riley R."/>
            <person name="Lipzen A."/>
            <person name="Berrin J.G."/>
            <person name="Master E.R."/>
            <person name="Rosso M.N."/>
        </authorList>
    </citation>
    <scope>NUCLEOTIDE SEQUENCE [LARGE SCALE GENOMIC DNA]</scope>
    <source>
        <strain evidence="2 3">BRFM310</strain>
    </source>
</reference>
<feature type="region of interest" description="Disordered" evidence="1">
    <location>
        <begin position="1"/>
        <end position="45"/>
    </location>
</feature>
<evidence type="ECO:0000313" key="2">
    <source>
        <dbReference type="EMBL" id="OSD00586.1"/>
    </source>
</evidence>
<dbReference type="Proteomes" id="UP000193067">
    <property type="component" value="Unassembled WGS sequence"/>
</dbReference>
<dbReference type="EMBL" id="KZ084117">
    <property type="protein sequence ID" value="OSD00586.1"/>
    <property type="molecule type" value="Genomic_DNA"/>
</dbReference>
<dbReference type="AlphaFoldDB" id="A0A1Y2IHC5"/>
<name>A0A1Y2IHC5_TRAC3</name>
<gene>
    <name evidence="2" type="ORF">PYCCODRAFT_1479045</name>
</gene>
<feature type="compositionally biased region" description="Basic residues" evidence="1">
    <location>
        <begin position="25"/>
        <end position="35"/>
    </location>
</feature>
<feature type="compositionally biased region" description="Basic and acidic residues" evidence="1">
    <location>
        <begin position="13"/>
        <end position="24"/>
    </location>
</feature>
<sequence length="425" mass="48642">MPSAKRKPRRSTRIADKQDDEGRKPPSRAPRKAQQKKATVAKSRVKHAPRPDIIFPVEVWSMILKYLLALKGRSEIASMTYLSSGIRHEAEAILYNSPTLSRPSQMTRLAETVASCSRRALAIRTLTIYVYQHPDSTRYKEVFLSAFQNMKNLSNLYCLPGKRSWYDVGNKIFGFFRETQPPLRSFRGFVIQLDEVNIEILRGLPDLEEAHVASSDIPVDAHKMSELQFPKLRILETDSVSFRALRASLGLLTHLSITTPLSHATLVDILKSLSNQLISFYGRRELGEYNGRVYLRLPWNRLTKLKYLHIEDYGRQIQRIPNELSGLDFGRAPPAVQTLLWFPAWARQSTGAVSIHAPGDTAELRYRDICCFAARSLQRWSTLQRVLYGWERGTYVEYTLNEHGKGRVRDASKRQTDPNAWINVA</sequence>
<keyword evidence="3" id="KW-1185">Reference proteome</keyword>
<feature type="compositionally biased region" description="Basic residues" evidence="1">
    <location>
        <begin position="1"/>
        <end position="12"/>
    </location>
</feature>
<dbReference type="OrthoDB" id="2752001at2759"/>
<evidence type="ECO:0008006" key="4">
    <source>
        <dbReference type="Google" id="ProtNLM"/>
    </source>
</evidence>
<accession>A0A1Y2IHC5</accession>
<evidence type="ECO:0000256" key="1">
    <source>
        <dbReference type="SAM" id="MobiDB-lite"/>
    </source>
</evidence>
<organism evidence="2 3">
    <name type="scientific">Trametes coccinea (strain BRFM310)</name>
    <name type="common">Pycnoporus coccineus</name>
    <dbReference type="NCBI Taxonomy" id="1353009"/>
    <lineage>
        <taxon>Eukaryota</taxon>
        <taxon>Fungi</taxon>
        <taxon>Dikarya</taxon>
        <taxon>Basidiomycota</taxon>
        <taxon>Agaricomycotina</taxon>
        <taxon>Agaricomycetes</taxon>
        <taxon>Polyporales</taxon>
        <taxon>Polyporaceae</taxon>
        <taxon>Trametes</taxon>
    </lineage>
</organism>
<proteinExistence type="predicted"/>
<dbReference type="STRING" id="1353009.A0A1Y2IHC5"/>
<protein>
    <recommendedName>
        <fullName evidence="4">F-box domain-containing protein</fullName>
    </recommendedName>
</protein>
<evidence type="ECO:0000313" key="3">
    <source>
        <dbReference type="Proteomes" id="UP000193067"/>
    </source>
</evidence>